<dbReference type="EMBL" id="JASSZA010000009">
    <property type="protein sequence ID" value="KAK2102971.1"/>
    <property type="molecule type" value="Genomic_DNA"/>
</dbReference>
<keyword evidence="2" id="KW-1185">Reference proteome</keyword>
<evidence type="ECO:0000313" key="2">
    <source>
        <dbReference type="Proteomes" id="UP001266305"/>
    </source>
</evidence>
<dbReference type="Proteomes" id="UP001266305">
    <property type="component" value="Unassembled WGS sequence"/>
</dbReference>
<proteinExistence type="predicted"/>
<sequence length="78" mass="8716">MEQRCAAQLWSHQLQLSRFQIPTCPAPRVPPRRVVCLRVASCASGGHIVCFRHKTKVWSLTSSCARTATAKPFHSDLV</sequence>
<protein>
    <submittedName>
        <fullName evidence="1">Uncharacterized protein</fullName>
    </submittedName>
</protein>
<comment type="caution">
    <text evidence="1">The sequence shown here is derived from an EMBL/GenBank/DDBJ whole genome shotgun (WGS) entry which is preliminary data.</text>
</comment>
<accession>A0ABQ9V0U2</accession>
<evidence type="ECO:0000313" key="1">
    <source>
        <dbReference type="EMBL" id="KAK2102971.1"/>
    </source>
</evidence>
<gene>
    <name evidence="1" type="ORF">P7K49_020638</name>
</gene>
<reference evidence="1 2" key="1">
    <citation type="submission" date="2023-05" db="EMBL/GenBank/DDBJ databases">
        <title>B98-5 Cell Line De Novo Hybrid Assembly: An Optical Mapping Approach.</title>
        <authorList>
            <person name="Kananen K."/>
            <person name="Auerbach J.A."/>
            <person name="Kautto E."/>
            <person name="Blachly J.S."/>
        </authorList>
    </citation>
    <scope>NUCLEOTIDE SEQUENCE [LARGE SCALE GENOMIC DNA]</scope>
    <source>
        <strain evidence="1">B95-8</strain>
        <tissue evidence="1">Cell line</tissue>
    </source>
</reference>
<organism evidence="1 2">
    <name type="scientific">Saguinus oedipus</name>
    <name type="common">Cotton-top tamarin</name>
    <name type="synonym">Oedipomidas oedipus</name>
    <dbReference type="NCBI Taxonomy" id="9490"/>
    <lineage>
        <taxon>Eukaryota</taxon>
        <taxon>Metazoa</taxon>
        <taxon>Chordata</taxon>
        <taxon>Craniata</taxon>
        <taxon>Vertebrata</taxon>
        <taxon>Euteleostomi</taxon>
        <taxon>Mammalia</taxon>
        <taxon>Eutheria</taxon>
        <taxon>Euarchontoglires</taxon>
        <taxon>Primates</taxon>
        <taxon>Haplorrhini</taxon>
        <taxon>Platyrrhini</taxon>
        <taxon>Cebidae</taxon>
        <taxon>Callitrichinae</taxon>
        <taxon>Saguinus</taxon>
    </lineage>
</organism>
<name>A0ABQ9V0U2_SAGOE</name>
<feature type="non-terminal residue" evidence="1">
    <location>
        <position position="78"/>
    </location>
</feature>